<feature type="region of interest" description="Disordered" evidence="1">
    <location>
        <begin position="483"/>
        <end position="511"/>
    </location>
</feature>
<feature type="region of interest" description="Disordered" evidence="1">
    <location>
        <begin position="41"/>
        <end position="61"/>
    </location>
</feature>
<feature type="compositionally biased region" description="Basic and acidic residues" evidence="1">
    <location>
        <begin position="497"/>
        <end position="511"/>
    </location>
</feature>
<feature type="region of interest" description="Disordered" evidence="1">
    <location>
        <begin position="107"/>
        <end position="149"/>
    </location>
</feature>
<feature type="region of interest" description="Disordered" evidence="1">
    <location>
        <begin position="300"/>
        <end position="344"/>
    </location>
</feature>
<organism evidence="2">
    <name type="scientific">Hanusia phi</name>
    <dbReference type="NCBI Taxonomy" id="3032"/>
    <lineage>
        <taxon>Eukaryota</taxon>
        <taxon>Cryptophyceae</taxon>
        <taxon>Pyrenomonadales</taxon>
        <taxon>Geminigeraceae</taxon>
        <taxon>Hanusia</taxon>
    </lineage>
</organism>
<dbReference type="AlphaFoldDB" id="A0A7S0F5F7"/>
<sequence>MAMYVVRPRMRLKAPGRATVTPGGESRRLLVQTASPWEGDDWKLPVARGSGKEERVTQSAGRRLPKLIEGWAKVSRLEEDDELEGRDRLHTERGTRLFSVRKALPHQDGSLTERARTSHTEAQRSKPILVKRGGSGRARIHSSSSTLRPWTPDVAVNAVSTRKPLTEPSAVELAGPADEHRGAGAKPPVSKAMRTNEGEEDTEQRAYRRERRGSYNQPSRRERIVPTGPHLRWAGSSTMGAVQVGFKITDEERLEILRLSEDVGNFVSVTDDKASSGRFEVDAEGWGTSAEELQVHEVTDIQGKTSMESKEMEMGANKIDGQGEGKEEQLNESERSSQQGQDTSHVHFVSFSIPQNDAQADHEDQGRNKPTRIYATVARKDPPLHSQGEKLQLTPRLLSETSFGSFASKHKLTISDMKELSREQDLSKRCSSPKGAWRTMGSKQERPFDMRFIAENVFHAPIKLGAGPISSLHISSFIRPQHGESDEVKLSSQDEETSAKTLKEVQHVERV</sequence>
<name>A0A7S0F5F7_9CRYP</name>
<feature type="compositionally biased region" description="Basic and acidic residues" evidence="1">
    <location>
        <begin position="321"/>
        <end position="335"/>
    </location>
</feature>
<accession>A0A7S0F5F7</accession>
<feature type="region of interest" description="Disordered" evidence="1">
    <location>
        <begin position="166"/>
        <end position="222"/>
    </location>
</feature>
<evidence type="ECO:0000256" key="1">
    <source>
        <dbReference type="SAM" id="MobiDB-lite"/>
    </source>
</evidence>
<dbReference type="EMBL" id="HBEO01029802">
    <property type="protein sequence ID" value="CAD8502062.1"/>
    <property type="molecule type" value="Transcribed_RNA"/>
</dbReference>
<protein>
    <submittedName>
        <fullName evidence="2">Uncharacterized protein</fullName>
    </submittedName>
</protein>
<reference evidence="2" key="1">
    <citation type="submission" date="2021-01" db="EMBL/GenBank/DDBJ databases">
        <authorList>
            <person name="Corre E."/>
            <person name="Pelletier E."/>
            <person name="Niang G."/>
            <person name="Scheremetjew M."/>
            <person name="Finn R."/>
            <person name="Kale V."/>
            <person name="Holt S."/>
            <person name="Cochrane G."/>
            <person name="Meng A."/>
            <person name="Brown T."/>
            <person name="Cohen L."/>
        </authorList>
    </citation>
    <scope>NUCLEOTIDE SEQUENCE</scope>
    <source>
        <strain evidence="2">CCMP325</strain>
    </source>
</reference>
<evidence type="ECO:0000313" key="2">
    <source>
        <dbReference type="EMBL" id="CAD8502062.1"/>
    </source>
</evidence>
<gene>
    <name evidence="2" type="ORF">HPHI1048_LOCUS20240</name>
</gene>
<feature type="compositionally biased region" description="Basic and acidic residues" evidence="1">
    <location>
        <begin position="111"/>
        <end position="124"/>
    </location>
</feature>
<proteinExistence type="predicted"/>